<proteinExistence type="predicted"/>
<evidence type="ECO:0000313" key="2">
    <source>
        <dbReference type="Proteomes" id="UP000499080"/>
    </source>
</evidence>
<evidence type="ECO:0000313" key="1">
    <source>
        <dbReference type="EMBL" id="GBO08690.1"/>
    </source>
</evidence>
<dbReference type="EMBL" id="BGPR01034342">
    <property type="protein sequence ID" value="GBO08690.1"/>
    <property type="molecule type" value="Genomic_DNA"/>
</dbReference>
<accession>A0A4Y2UAU6</accession>
<name>A0A4Y2UAU6_ARAVE</name>
<comment type="caution">
    <text evidence="1">The sequence shown here is derived from an EMBL/GenBank/DDBJ whole genome shotgun (WGS) entry which is preliminary data.</text>
</comment>
<protein>
    <submittedName>
        <fullName evidence="1">Uncharacterized protein</fullName>
    </submittedName>
</protein>
<organism evidence="1 2">
    <name type="scientific">Araneus ventricosus</name>
    <name type="common">Orbweaver spider</name>
    <name type="synonym">Epeira ventricosa</name>
    <dbReference type="NCBI Taxonomy" id="182803"/>
    <lineage>
        <taxon>Eukaryota</taxon>
        <taxon>Metazoa</taxon>
        <taxon>Ecdysozoa</taxon>
        <taxon>Arthropoda</taxon>
        <taxon>Chelicerata</taxon>
        <taxon>Arachnida</taxon>
        <taxon>Araneae</taxon>
        <taxon>Araneomorphae</taxon>
        <taxon>Entelegynae</taxon>
        <taxon>Araneoidea</taxon>
        <taxon>Araneidae</taxon>
        <taxon>Araneus</taxon>
    </lineage>
</organism>
<dbReference type="Proteomes" id="UP000499080">
    <property type="component" value="Unassembled WGS sequence"/>
</dbReference>
<keyword evidence="2" id="KW-1185">Reference proteome</keyword>
<dbReference type="AlphaFoldDB" id="A0A4Y2UAU6"/>
<gene>
    <name evidence="1" type="ORF">AVEN_113315_1</name>
</gene>
<reference evidence="1 2" key="1">
    <citation type="journal article" date="2019" name="Sci. Rep.">
        <title>Orb-weaving spider Araneus ventricosus genome elucidates the spidroin gene catalogue.</title>
        <authorList>
            <person name="Kono N."/>
            <person name="Nakamura H."/>
            <person name="Ohtoshi R."/>
            <person name="Moran D.A.P."/>
            <person name="Shinohara A."/>
            <person name="Yoshida Y."/>
            <person name="Fujiwara M."/>
            <person name="Mori M."/>
            <person name="Tomita M."/>
            <person name="Arakawa K."/>
        </authorList>
    </citation>
    <scope>NUCLEOTIDE SEQUENCE [LARGE SCALE GENOMIC DNA]</scope>
</reference>
<sequence length="132" mass="15354">MNALKVIDEDSLQHYSGTIYYVGAVAESISFFMPEQSRRGFNDHHLLRDLQCGFPVVLFLWFSERHLLKFGVSETCETDLPLQYSLVARALTEMRIFARKVLLLLYNVPQYNSIDFVVFGLPQVTVDFRRRS</sequence>